<comment type="caution">
    <text evidence="1">The sequence shown here is derived from an EMBL/GenBank/DDBJ whole genome shotgun (WGS) entry which is preliminary data.</text>
</comment>
<sequence>METGWALFRAAIVEVAAMSCGRKAAGASLRRQPPNPLVDTRGEGVVRLKKESFRTWMACGTPEAAEEEAEEAADGYRQANAIVGRWKEYFEDLLNPTDMHSLEETEPGGSEEGALISGAVIAEAVKQLRGSGAPGVDEIWVPGYYLKALDVVGLSSLTRLCNIAHGHRGQCLWRGQTGVVVQTREVCSNYRGITLLSLPWEGLRQGTAEESPTDSRTSDSGGTMWFCRPGRGTMDQLFTLGRVLEGAWEFTQPVYMRFCSSGEGLTHRAGAQRHSVGALLRIWGGWPLIKGHSIPVLLEC</sequence>
<keyword evidence="2" id="KW-1185">Reference proteome</keyword>
<accession>A0ACB8VZ56</accession>
<name>A0ACB8VZ56_9TELE</name>
<proteinExistence type="predicted"/>
<organism evidence="1 2">
    <name type="scientific">Scortum barcoo</name>
    <name type="common">barcoo grunter</name>
    <dbReference type="NCBI Taxonomy" id="214431"/>
    <lineage>
        <taxon>Eukaryota</taxon>
        <taxon>Metazoa</taxon>
        <taxon>Chordata</taxon>
        <taxon>Craniata</taxon>
        <taxon>Vertebrata</taxon>
        <taxon>Euteleostomi</taxon>
        <taxon>Actinopterygii</taxon>
        <taxon>Neopterygii</taxon>
        <taxon>Teleostei</taxon>
        <taxon>Neoteleostei</taxon>
        <taxon>Acanthomorphata</taxon>
        <taxon>Eupercaria</taxon>
        <taxon>Centrarchiformes</taxon>
        <taxon>Terapontoidei</taxon>
        <taxon>Terapontidae</taxon>
        <taxon>Scortum</taxon>
    </lineage>
</organism>
<dbReference type="EMBL" id="CM041546">
    <property type="protein sequence ID" value="KAI3360714.1"/>
    <property type="molecule type" value="Genomic_DNA"/>
</dbReference>
<evidence type="ECO:0000313" key="1">
    <source>
        <dbReference type="EMBL" id="KAI3360714.1"/>
    </source>
</evidence>
<gene>
    <name evidence="1" type="ORF">L3Q82_012865</name>
</gene>
<reference evidence="1" key="1">
    <citation type="submission" date="2022-04" db="EMBL/GenBank/DDBJ databases">
        <title>Jade perch genome.</title>
        <authorList>
            <person name="Chao B."/>
        </authorList>
    </citation>
    <scope>NUCLEOTIDE SEQUENCE</scope>
    <source>
        <strain evidence="1">CB-2022</strain>
    </source>
</reference>
<dbReference type="Proteomes" id="UP000831701">
    <property type="component" value="Chromosome 16"/>
</dbReference>
<protein>
    <submittedName>
        <fullName evidence="1">Uncharacterized protein</fullName>
    </submittedName>
</protein>
<evidence type="ECO:0000313" key="2">
    <source>
        <dbReference type="Proteomes" id="UP000831701"/>
    </source>
</evidence>